<feature type="compositionally biased region" description="Acidic residues" evidence="1">
    <location>
        <begin position="537"/>
        <end position="554"/>
    </location>
</feature>
<gene>
    <name evidence="3" type="ORF">PTSG_04380</name>
</gene>
<evidence type="ECO:0000313" key="3">
    <source>
        <dbReference type="EMBL" id="EGD72645.1"/>
    </source>
</evidence>
<sequence length="554" mass="63453">MAQRRSATAAGSTDGTPPCVKKKEGRLYTGSLDNEEYDAFKKWLKKQRKENSRTLTVDAKLDIVAVQAYFRHEKFVNANKSGRPKQYRFTALAKNVLQRSTDVCQQAWKDYERAQAVSVADNDGPRGTKTTKFKRTEALRVKLQNWLYERTVKGNRTVAKDVLGFFCSSGVLPMYSDPTSKANALRAVQRYLESLGYERGQRGGCTTYMEKEEVLIKRDAYITQMIKARQQRRRIVYLDESYIHHHYRRHDESLYDPGDNRLLPKQKHKGRRFCFIAAIISSDPAVPEAERSEEHRAQLLPETLDIFEGGKKQSGKAQTKDYHGMFDSAYFERWMQTLLATLDARGIKNTIIVMDNAKYHKSLPADTPKQSWKKAAMVEACTARGLPVSDTDTRALLWARLRDHIAQTVKPVVVQMAEDAGHEVLWTPPHYSDLQPIEIVWANVKGDVGRQYNYDTTFKDVRQRLDEAFATLTPKTVEGCIAKANARLDELYRQITSLDEVDEEAIDDGVFDDEQCDDDDENMEEVDVVNEDKDKDSDEDSDEDDDEGEHEDED</sequence>
<dbReference type="Pfam" id="PF13358">
    <property type="entry name" value="DDE_3"/>
    <property type="match status" value="1"/>
</dbReference>
<dbReference type="GeneID" id="16075051"/>
<feature type="compositionally biased region" description="Polar residues" evidence="1">
    <location>
        <begin position="1"/>
        <end position="15"/>
    </location>
</feature>
<keyword evidence="4" id="KW-1185">Reference proteome</keyword>
<dbReference type="OrthoDB" id="78393at2759"/>
<dbReference type="OMA" id="GVPHENT"/>
<feature type="domain" description="Tc1-like transposase DDE" evidence="2">
    <location>
        <begin position="322"/>
        <end position="450"/>
    </location>
</feature>
<reference evidence="3" key="1">
    <citation type="submission" date="2009-08" db="EMBL/GenBank/DDBJ databases">
        <title>Annotation of Salpingoeca rosetta.</title>
        <authorList>
            <consortium name="The Broad Institute Genome Sequencing Platform"/>
            <person name="Russ C."/>
            <person name="Cuomo C."/>
            <person name="Burger G."/>
            <person name="Gray M.W."/>
            <person name="Holland P.W.H."/>
            <person name="King N."/>
            <person name="Lang F.B.F."/>
            <person name="Roger A.J."/>
            <person name="Ruiz-Trillo I."/>
            <person name="Young S.K."/>
            <person name="Zeng Q."/>
            <person name="Gargeya S."/>
            <person name="Alvarado L."/>
            <person name="Berlin A."/>
            <person name="Chapman S.B."/>
            <person name="Chen Z."/>
            <person name="Freedman E."/>
            <person name="Gellesch M."/>
            <person name="Goldberg J."/>
            <person name="Griggs A."/>
            <person name="Gujja S."/>
            <person name="Heilman E."/>
            <person name="Heiman D."/>
            <person name="Howarth C."/>
            <person name="Mehta T."/>
            <person name="Neiman D."/>
            <person name="Pearson M."/>
            <person name="Roberts A."/>
            <person name="Saif S."/>
            <person name="Shea T."/>
            <person name="Shenoy N."/>
            <person name="Sisk P."/>
            <person name="Stolte C."/>
            <person name="Sykes S."/>
            <person name="White J."/>
            <person name="Yandava C."/>
            <person name="Haas B."/>
            <person name="Nusbaum C."/>
            <person name="Birren B."/>
        </authorList>
    </citation>
    <scope>NUCLEOTIDE SEQUENCE [LARGE SCALE GENOMIC DNA]</scope>
    <source>
        <strain evidence="3">ATCC 50818</strain>
    </source>
</reference>
<evidence type="ECO:0000256" key="1">
    <source>
        <dbReference type="SAM" id="MobiDB-lite"/>
    </source>
</evidence>
<dbReference type="PANTHER" id="PTHR33939">
    <property type="entry name" value="PROTEIN CBG22215"/>
    <property type="match status" value="1"/>
</dbReference>
<dbReference type="KEGG" id="sre:PTSG_04380"/>
<dbReference type="RefSeq" id="XP_004994468.1">
    <property type="nucleotide sequence ID" value="XM_004994411.1"/>
</dbReference>
<accession>F2U8D7</accession>
<dbReference type="Proteomes" id="UP000007799">
    <property type="component" value="Unassembled WGS sequence"/>
</dbReference>
<feature type="compositionally biased region" description="Acidic residues" evidence="1">
    <location>
        <begin position="507"/>
        <end position="529"/>
    </location>
</feature>
<dbReference type="InterPro" id="IPR038717">
    <property type="entry name" value="Tc1-like_DDE_dom"/>
</dbReference>
<feature type="region of interest" description="Disordered" evidence="1">
    <location>
        <begin position="507"/>
        <end position="554"/>
    </location>
</feature>
<dbReference type="AlphaFoldDB" id="F2U8D7"/>
<evidence type="ECO:0000313" key="4">
    <source>
        <dbReference type="Proteomes" id="UP000007799"/>
    </source>
</evidence>
<dbReference type="Gene3D" id="3.30.420.10">
    <property type="entry name" value="Ribonuclease H-like superfamily/Ribonuclease H"/>
    <property type="match status" value="1"/>
</dbReference>
<name>F2U8D7_SALR5</name>
<protein>
    <recommendedName>
        <fullName evidence="2">Tc1-like transposase DDE domain-containing protein</fullName>
    </recommendedName>
</protein>
<dbReference type="InParanoid" id="F2U8D7"/>
<dbReference type="GO" id="GO:0003676">
    <property type="term" value="F:nucleic acid binding"/>
    <property type="evidence" value="ECO:0007669"/>
    <property type="project" value="InterPro"/>
</dbReference>
<dbReference type="InterPro" id="IPR036397">
    <property type="entry name" value="RNaseH_sf"/>
</dbReference>
<feature type="region of interest" description="Disordered" evidence="1">
    <location>
        <begin position="1"/>
        <end position="25"/>
    </location>
</feature>
<evidence type="ECO:0000259" key="2">
    <source>
        <dbReference type="Pfam" id="PF13358"/>
    </source>
</evidence>
<organism evidence="4">
    <name type="scientific">Salpingoeca rosetta (strain ATCC 50818 / BSB-021)</name>
    <dbReference type="NCBI Taxonomy" id="946362"/>
    <lineage>
        <taxon>Eukaryota</taxon>
        <taxon>Choanoflagellata</taxon>
        <taxon>Craspedida</taxon>
        <taxon>Salpingoecidae</taxon>
        <taxon>Salpingoeca</taxon>
    </lineage>
</organism>
<dbReference type="PANTHER" id="PTHR33939:SF1">
    <property type="entry name" value="DUF4371 DOMAIN-CONTAINING PROTEIN"/>
    <property type="match status" value="1"/>
</dbReference>
<proteinExistence type="predicted"/>
<dbReference type="eggNOG" id="ENOG502RZ9T">
    <property type="taxonomic scope" value="Eukaryota"/>
</dbReference>
<dbReference type="EMBL" id="GL832964">
    <property type="protein sequence ID" value="EGD72645.1"/>
    <property type="molecule type" value="Genomic_DNA"/>
</dbReference>